<organism evidence="1 2">
    <name type="scientific">Spongiivirga citrea</name>
    <dbReference type="NCBI Taxonomy" id="1481457"/>
    <lineage>
        <taxon>Bacteria</taxon>
        <taxon>Pseudomonadati</taxon>
        <taxon>Bacteroidota</taxon>
        <taxon>Flavobacteriia</taxon>
        <taxon>Flavobacteriales</taxon>
        <taxon>Flavobacteriaceae</taxon>
        <taxon>Spongiivirga</taxon>
    </lineage>
</organism>
<accession>A0A6M0CID1</accession>
<name>A0A6M0CID1_9FLAO</name>
<evidence type="ECO:0000313" key="1">
    <source>
        <dbReference type="EMBL" id="NER17655.1"/>
    </source>
</evidence>
<proteinExistence type="predicted"/>
<keyword evidence="2" id="KW-1185">Reference proteome</keyword>
<comment type="caution">
    <text evidence="1">The sequence shown here is derived from an EMBL/GenBank/DDBJ whole genome shotgun (WGS) entry which is preliminary data.</text>
</comment>
<dbReference type="Proteomes" id="UP000474296">
    <property type="component" value="Unassembled WGS sequence"/>
</dbReference>
<protein>
    <submittedName>
        <fullName evidence="1">Uncharacterized protein</fullName>
    </submittedName>
</protein>
<dbReference type="AlphaFoldDB" id="A0A6M0CID1"/>
<sequence>MNLSSSLIVVFSFVTMVSVAQKKRKIDTTYAYQTTVMKSVAILQTQSIQKDKFYLNSRSNALVKGGKNRVLLPVNIPNNTKEWYYVFSASRDEEQITNTLKTFNLAGELSSFIEKKSSLQQSVSSLNAPPGANICDIYVVDESNALLFKDKDDFAYDLSSSRENYKSGIVTVKKKSRNAVFLALNNPDNLYGIHIAIEIIAIVEDIAFKKETIRIPVITYSN</sequence>
<evidence type="ECO:0000313" key="2">
    <source>
        <dbReference type="Proteomes" id="UP000474296"/>
    </source>
</evidence>
<gene>
    <name evidence="1" type="ORF">GWK10_10565</name>
</gene>
<dbReference type="RefSeq" id="WP_164032332.1">
    <property type="nucleotide sequence ID" value="NZ_JAABOQ010000004.1"/>
</dbReference>
<dbReference type="EMBL" id="JAABOQ010000004">
    <property type="protein sequence ID" value="NER17655.1"/>
    <property type="molecule type" value="Genomic_DNA"/>
</dbReference>
<reference evidence="1 2" key="1">
    <citation type="submission" date="2020-01" db="EMBL/GenBank/DDBJ databases">
        <title>Spongiivirga citrea KCTC 32990T.</title>
        <authorList>
            <person name="Wang G."/>
        </authorList>
    </citation>
    <scope>NUCLEOTIDE SEQUENCE [LARGE SCALE GENOMIC DNA]</scope>
    <source>
        <strain evidence="1 2">KCTC 32990</strain>
    </source>
</reference>